<gene>
    <name evidence="1" type="ORF">HHA01_28060</name>
</gene>
<accession>A0A4Y4F187</accession>
<evidence type="ECO:0000313" key="2">
    <source>
        <dbReference type="Proteomes" id="UP000319812"/>
    </source>
</evidence>
<keyword evidence="2" id="KW-1185">Reference proteome</keyword>
<proteinExistence type="predicted"/>
<organism evidence="1 2">
    <name type="scientific">Halomonas halmophila</name>
    <dbReference type="NCBI Taxonomy" id="252"/>
    <lineage>
        <taxon>Bacteria</taxon>
        <taxon>Pseudomonadati</taxon>
        <taxon>Pseudomonadota</taxon>
        <taxon>Gammaproteobacteria</taxon>
        <taxon>Oceanospirillales</taxon>
        <taxon>Halomonadaceae</taxon>
        <taxon>Halomonas</taxon>
    </lineage>
</organism>
<dbReference type="AlphaFoldDB" id="A0A4Y4F187"/>
<name>A0A4Y4F187_9GAMM</name>
<reference evidence="1 2" key="1">
    <citation type="submission" date="2019-06" db="EMBL/GenBank/DDBJ databases">
        <title>Whole genome shotgun sequence of Halomonas halmophila NBRC 15537.</title>
        <authorList>
            <person name="Hosoyama A."/>
            <person name="Uohara A."/>
            <person name="Ohji S."/>
            <person name="Ichikawa N."/>
        </authorList>
    </citation>
    <scope>NUCLEOTIDE SEQUENCE [LARGE SCALE GENOMIC DNA]</scope>
    <source>
        <strain evidence="1 2">NBRC 15537</strain>
    </source>
</reference>
<protein>
    <submittedName>
        <fullName evidence="1">Uncharacterized protein</fullName>
    </submittedName>
</protein>
<evidence type="ECO:0000313" key="1">
    <source>
        <dbReference type="EMBL" id="GED23829.1"/>
    </source>
</evidence>
<dbReference type="EMBL" id="BJOC01000052">
    <property type="protein sequence ID" value="GED23829.1"/>
    <property type="molecule type" value="Genomic_DNA"/>
</dbReference>
<dbReference type="Proteomes" id="UP000319812">
    <property type="component" value="Unassembled WGS sequence"/>
</dbReference>
<comment type="caution">
    <text evidence="1">The sequence shown here is derived from an EMBL/GenBank/DDBJ whole genome shotgun (WGS) entry which is preliminary data.</text>
</comment>
<sequence>MDHGERDSASLGHRGFINYVNSADVAHQIAEEIHWQGGEARALQADGRDEAQLLGRLFDEPA</sequence>